<accession>A0ABT6TQZ1</accession>
<feature type="transmembrane region" description="Helical" evidence="1">
    <location>
        <begin position="103"/>
        <end position="122"/>
    </location>
</feature>
<feature type="transmembrane region" description="Helical" evidence="1">
    <location>
        <begin position="38"/>
        <end position="60"/>
    </location>
</feature>
<name>A0ABT6TQZ1_9BACL</name>
<evidence type="ECO:0000313" key="2">
    <source>
        <dbReference type="EMBL" id="MDI4649260.1"/>
    </source>
</evidence>
<keyword evidence="1" id="KW-1133">Transmembrane helix</keyword>
<evidence type="ECO:0000256" key="1">
    <source>
        <dbReference type="SAM" id="Phobius"/>
    </source>
</evidence>
<evidence type="ECO:0008006" key="4">
    <source>
        <dbReference type="Google" id="ProtNLM"/>
    </source>
</evidence>
<organism evidence="2 3">
    <name type="scientific">Cohnella hashimotonis</name>
    <dbReference type="NCBI Taxonomy" id="2826895"/>
    <lineage>
        <taxon>Bacteria</taxon>
        <taxon>Bacillati</taxon>
        <taxon>Bacillota</taxon>
        <taxon>Bacilli</taxon>
        <taxon>Bacillales</taxon>
        <taxon>Paenibacillaceae</taxon>
        <taxon>Cohnella</taxon>
    </lineage>
</organism>
<dbReference type="Proteomes" id="UP001161691">
    <property type="component" value="Unassembled WGS sequence"/>
</dbReference>
<keyword evidence="1" id="KW-0812">Transmembrane</keyword>
<evidence type="ECO:0000313" key="3">
    <source>
        <dbReference type="Proteomes" id="UP001161691"/>
    </source>
</evidence>
<keyword evidence="3" id="KW-1185">Reference proteome</keyword>
<dbReference type="EMBL" id="JAGRPV010000001">
    <property type="protein sequence ID" value="MDI4649260.1"/>
    <property type="molecule type" value="Genomic_DNA"/>
</dbReference>
<reference evidence="2" key="1">
    <citation type="submission" date="2023-04" db="EMBL/GenBank/DDBJ databases">
        <title>Comparative genomic analysis of Cohnella hashimotonis sp. nov., isolated from the International Space Station.</title>
        <authorList>
            <person name="Venkateswaran K."/>
            <person name="Simpson A."/>
        </authorList>
    </citation>
    <scope>NUCLEOTIDE SEQUENCE</scope>
    <source>
        <strain evidence="2">F6_2S_P_1</strain>
    </source>
</reference>
<feature type="transmembrane region" description="Helical" evidence="1">
    <location>
        <begin position="72"/>
        <end position="91"/>
    </location>
</feature>
<proteinExistence type="predicted"/>
<dbReference type="RefSeq" id="WP_282911915.1">
    <property type="nucleotide sequence ID" value="NZ_JAGRPV010000001.1"/>
</dbReference>
<keyword evidence="1" id="KW-0472">Membrane</keyword>
<comment type="caution">
    <text evidence="2">The sequence shown here is derived from an EMBL/GenBank/DDBJ whole genome shotgun (WGS) entry which is preliminary data.</text>
</comment>
<protein>
    <recommendedName>
        <fullName evidence="4">DUF1440 domain-containing protein</fullName>
    </recommendedName>
</protein>
<sequence>MLGVVLKLVEQATAKPVYTLLLNVDYVPVVNRISLPEWVAFAIHLSISVALGLCLSWWMNRKSVEPSRMTRYATCVGLAVGLCLYPTSALSDRTPILTDGSAFLYWMAAHTLYGATLGTLLTRTARRQ</sequence>
<gene>
    <name evidence="2" type="ORF">KB449_30265</name>
</gene>